<reference evidence="4 5" key="1">
    <citation type="submission" date="2018-06" db="EMBL/GenBank/DDBJ databases">
        <title>Draft Whole-Genome Sequence of the purple photosynthetic bacterium Rhodospeudomonas palustris XCP.</title>
        <authorList>
            <person name="Rayyan A."/>
            <person name="Meyer T.E."/>
            <person name="Kyndt J.A."/>
        </authorList>
    </citation>
    <scope>NUCLEOTIDE SEQUENCE [LARGE SCALE GENOMIC DNA]</scope>
    <source>
        <strain evidence="4 5">XCP</strain>
    </source>
</reference>
<sequence>MRRLGYLLITSAIVGLGAAPAQAAGPADPYPDPGFYINIIGGGASFPSIAYREVFDCQYHPLGYDNVKGPGPRTINSNCPSAPYGTATGKGYIFVYYAPTGSGNGKSALKANNNNTLTNPISTTIPYTSGQIPDYPYPQSAGYHFSGSDDVWNLADQIAWEAPNGPKSKYGNMIQLPGVGGAVTIVLNGKDGAGSPLNQNGAAVSGSTSSINITRQAMCGIFAGKITTWDNPLLTASNGGVAMGSGQITVVHRFDGSGTNFLFTQALVAQCATVTGPDYNVSGTPTVSYAFPWGDQSVCPALPRGANRVNWPDQFATVCGSSNPVPTGAAFTNPGVNGSQALTNQVVNTNGAIGYVSPDFTQPAVPTGPITANLQNEWDVSTNSSGTPSFVAPTLAATAAALSSVTPVFDSTSIGNPLAWSLQGVMPNPTLQAAYPIAGFSWLELYQCYNSGANMPVQIADVLFGLYGSSAVEAIINSNGLVKVPNVWLTEIYNLLGNDNYRPQNTWENNPGNQCVGKVGAT</sequence>
<dbReference type="Proteomes" id="UP000248134">
    <property type="component" value="Unassembled WGS sequence"/>
</dbReference>
<accession>A0A323UMU7</accession>
<feature type="chain" id="PRO_5016297234" evidence="2">
    <location>
        <begin position="24"/>
        <end position="522"/>
    </location>
</feature>
<name>A0A323UMU7_RHOPL</name>
<proteinExistence type="inferred from homology"/>
<comment type="similarity">
    <text evidence="1">Belongs to the PstS family.</text>
</comment>
<dbReference type="RefSeq" id="WP_110784779.1">
    <property type="nucleotide sequence ID" value="NZ_QKQS01000006.1"/>
</dbReference>
<gene>
    <name evidence="4" type="ORF">DNX69_04495</name>
</gene>
<feature type="domain" description="PBP" evidence="3">
    <location>
        <begin position="95"/>
        <end position="448"/>
    </location>
</feature>
<dbReference type="Gene3D" id="3.40.190.10">
    <property type="entry name" value="Periplasmic binding protein-like II"/>
    <property type="match status" value="2"/>
</dbReference>
<evidence type="ECO:0000259" key="3">
    <source>
        <dbReference type="Pfam" id="PF12849"/>
    </source>
</evidence>
<keyword evidence="2" id="KW-0732">Signal</keyword>
<protein>
    <submittedName>
        <fullName evidence="4">Phosphatase</fullName>
    </submittedName>
</protein>
<evidence type="ECO:0000256" key="2">
    <source>
        <dbReference type="SAM" id="SignalP"/>
    </source>
</evidence>
<evidence type="ECO:0000256" key="1">
    <source>
        <dbReference type="ARBA" id="ARBA00008725"/>
    </source>
</evidence>
<dbReference type="PANTHER" id="PTHR42996">
    <property type="entry name" value="PHOSPHATE-BINDING PROTEIN PSTS"/>
    <property type="match status" value="1"/>
</dbReference>
<dbReference type="Pfam" id="PF12849">
    <property type="entry name" value="PBP_like_2"/>
    <property type="match status" value="1"/>
</dbReference>
<dbReference type="InterPro" id="IPR024370">
    <property type="entry name" value="PBP_domain"/>
</dbReference>
<dbReference type="OrthoDB" id="8180349at2"/>
<evidence type="ECO:0000313" key="4">
    <source>
        <dbReference type="EMBL" id="PZA13617.1"/>
    </source>
</evidence>
<dbReference type="InterPro" id="IPR050962">
    <property type="entry name" value="Phosphate-bind_PstS"/>
</dbReference>
<comment type="caution">
    <text evidence="4">The sequence shown here is derived from an EMBL/GenBank/DDBJ whole genome shotgun (WGS) entry which is preliminary data.</text>
</comment>
<dbReference type="EMBL" id="QKQS01000006">
    <property type="protein sequence ID" value="PZA13617.1"/>
    <property type="molecule type" value="Genomic_DNA"/>
</dbReference>
<dbReference type="AlphaFoldDB" id="A0A323UMU7"/>
<feature type="signal peptide" evidence="2">
    <location>
        <begin position="1"/>
        <end position="23"/>
    </location>
</feature>
<organism evidence="4 5">
    <name type="scientific">Rhodopseudomonas palustris</name>
    <dbReference type="NCBI Taxonomy" id="1076"/>
    <lineage>
        <taxon>Bacteria</taxon>
        <taxon>Pseudomonadati</taxon>
        <taxon>Pseudomonadota</taxon>
        <taxon>Alphaproteobacteria</taxon>
        <taxon>Hyphomicrobiales</taxon>
        <taxon>Nitrobacteraceae</taxon>
        <taxon>Rhodopseudomonas</taxon>
    </lineage>
</organism>
<evidence type="ECO:0000313" key="5">
    <source>
        <dbReference type="Proteomes" id="UP000248134"/>
    </source>
</evidence>
<dbReference type="PANTHER" id="PTHR42996:SF1">
    <property type="entry name" value="PHOSPHATE-BINDING PROTEIN PSTS"/>
    <property type="match status" value="1"/>
</dbReference>
<dbReference type="SUPFAM" id="SSF53850">
    <property type="entry name" value="Periplasmic binding protein-like II"/>
    <property type="match status" value="1"/>
</dbReference>